<dbReference type="EMBL" id="JARGDH010000005">
    <property type="protein sequence ID" value="KAL0268950.1"/>
    <property type="molecule type" value="Genomic_DNA"/>
</dbReference>
<keyword evidence="5 7" id="KW-0472">Membrane</keyword>
<dbReference type="AlphaFoldDB" id="A0AAW2HGP6"/>
<evidence type="ECO:0000256" key="2">
    <source>
        <dbReference type="ARBA" id="ARBA00005241"/>
    </source>
</evidence>
<evidence type="ECO:0000256" key="3">
    <source>
        <dbReference type="ARBA" id="ARBA00022692"/>
    </source>
</evidence>
<name>A0AAW2HGP6_9NEOP</name>
<dbReference type="Pfam" id="PF12832">
    <property type="entry name" value="MFS_1_like"/>
    <property type="match status" value="1"/>
</dbReference>
<dbReference type="InterPro" id="IPR051717">
    <property type="entry name" value="MFS_MFSD6"/>
</dbReference>
<evidence type="ECO:0000256" key="7">
    <source>
        <dbReference type="SAM" id="Phobius"/>
    </source>
</evidence>
<keyword evidence="3 7" id="KW-0812">Transmembrane</keyword>
<sequence length="726" mass="81583">MSVEKASLTSLRCLLFFYFGGAGCLLPFLSLHAEATGLGLKNARLISFIAPLFATLGPVTVGPLVDYLCGKKRTDKSPKNERSTQIRTLLSLTILLSAVFYCLLLSVPTVQRLTPRQPSVSFVCNEYGASLVQEKCNELGCYRFPDQKTGLIRLKACRFDCDFPSHYGYIENPGVEPKTEPTSTDRIPSSRIKSEPEFDPDDFFGTEKYKEDDYSDFGSGEEEEEEVDFNWNRRNRKRDIREDNGLALEEPPHICYNNLLQSQKVEDRNLRMCFVYTASGGVFKVNVTLKPAHEDDQHCSFPLGGDFSCRIPENMEKPEESCKVVCDIEDAYVPGSVLVQSQCRDVNGDVELAFWLYLTFRSLGDLFFVVSVSLAIGSTLVAARERIGREFVLPSVAYCAFSLLISYLHSNSLSPLKLGNIPHFFLGIVGFGLLSMFALFVLIFASDLPIGPPDWWWNTRASNVYHKKEFMAVLVVLALLGMLWGPLYFHVPWHITERKDVELYVGAAAAVAAFLSLPFVWKANTIVNYCGFSNVFIAAFTFYILRYTGSFFLDRPWMVICNSCFEVFTLCLMLFSGILYIRHLVPKHLTFTSQSLGVAAHFCIGVGLGCLISTLLSPSETEVEIALNQPKNLTESKPDLIDQILSPEDHLDSIYHLLYCVGAISAAVIAIVYFFVYHCCLKKHCFAPSHNRMKNSSLVQDNSGNGMYTPLRVYHNGRQTRRETEG</sequence>
<protein>
    <recommendedName>
        <fullName evidence="8">Major facilitator superfamily associated domain-containing protein</fullName>
    </recommendedName>
</protein>
<feature type="transmembrane region" description="Helical" evidence="7">
    <location>
        <begin position="89"/>
        <end position="107"/>
    </location>
</feature>
<dbReference type="InterPro" id="IPR036259">
    <property type="entry name" value="MFS_trans_sf"/>
</dbReference>
<feature type="transmembrane region" description="Helical" evidence="7">
    <location>
        <begin position="366"/>
        <end position="384"/>
    </location>
</feature>
<feature type="transmembrane region" description="Helical" evidence="7">
    <location>
        <begin position="593"/>
        <end position="616"/>
    </location>
</feature>
<evidence type="ECO:0000256" key="4">
    <source>
        <dbReference type="ARBA" id="ARBA00022989"/>
    </source>
</evidence>
<dbReference type="GO" id="GO:0016020">
    <property type="term" value="C:membrane"/>
    <property type="evidence" value="ECO:0007669"/>
    <property type="project" value="UniProtKB-SubCell"/>
</dbReference>
<gene>
    <name evidence="9" type="ORF">PYX00_010719</name>
</gene>
<dbReference type="Gene3D" id="1.20.1250.20">
    <property type="entry name" value="MFS general substrate transporter like domains"/>
    <property type="match status" value="1"/>
</dbReference>
<feature type="transmembrane region" description="Helical" evidence="7">
    <location>
        <begin position="421"/>
        <end position="445"/>
    </location>
</feature>
<feature type="transmembrane region" description="Helical" evidence="7">
    <location>
        <begin position="45"/>
        <end position="68"/>
    </location>
</feature>
<feature type="transmembrane region" description="Helical" evidence="7">
    <location>
        <begin position="557"/>
        <end position="581"/>
    </location>
</feature>
<feature type="transmembrane region" description="Helical" evidence="7">
    <location>
        <begin position="12"/>
        <end position="33"/>
    </location>
</feature>
<dbReference type="SUPFAM" id="SSF103473">
    <property type="entry name" value="MFS general substrate transporter"/>
    <property type="match status" value="2"/>
</dbReference>
<proteinExistence type="inferred from homology"/>
<feature type="transmembrane region" description="Helical" evidence="7">
    <location>
        <begin position="391"/>
        <end position="409"/>
    </location>
</feature>
<feature type="transmembrane region" description="Helical" evidence="7">
    <location>
        <begin position="526"/>
        <end position="545"/>
    </location>
</feature>
<evidence type="ECO:0000256" key="6">
    <source>
        <dbReference type="SAM" id="MobiDB-lite"/>
    </source>
</evidence>
<dbReference type="InterPro" id="IPR024989">
    <property type="entry name" value="MFS_assoc_dom"/>
</dbReference>
<keyword evidence="4 7" id="KW-1133">Transmembrane helix</keyword>
<dbReference type="PANTHER" id="PTHR16172:SF27">
    <property type="entry name" value="FI19426P1"/>
    <property type="match status" value="1"/>
</dbReference>
<dbReference type="PROSITE" id="PS51257">
    <property type="entry name" value="PROKAR_LIPOPROTEIN"/>
    <property type="match status" value="1"/>
</dbReference>
<reference evidence="9" key="1">
    <citation type="journal article" date="2024" name="Gigascience">
        <title>Chromosome-level genome of the poultry shaft louse Menopon gallinae provides insight into the host-switching and adaptive evolution of parasitic lice.</title>
        <authorList>
            <person name="Xu Y."/>
            <person name="Ma L."/>
            <person name="Liu S."/>
            <person name="Liang Y."/>
            <person name="Liu Q."/>
            <person name="He Z."/>
            <person name="Tian L."/>
            <person name="Duan Y."/>
            <person name="Cai W."/>
            <person name="Li H."/>
            <person name="Song F."/>
        </authorList>
    </citation>
    <scope>NUCLEOTIDE SEQUENCE</scope>
    <source>
        <strain evidence="9">Cailab_2023a</strain>
    </source>
</reference>
<accession>A0AAW2HGP6</accession>
<dbReference type="PANTHER" id="PTHR16172">
    <property type="entry name" value="MAJOR FACILITATOR SUPERFAMILY DOMAIN-CONTAINING PROTEIN 6-LIKE"/>
    <property type="match status" value="1"/>
</dbReference>
<feature type="transmembrane region" description="Helical" evidence="7">
    <location>
        <begin position="470"/>
        <end position="491"/>
    </location>
</feature>
<evidence type="ECO:0000256" key="5">
    <source>
        <dbReference type="ARBA" id="ARBA00023136"/>
    </source>
</evidence>
<evidence type="ECO:0000259" key="8">
    <source>
        <dbReference type="Pfam" id="PF12832"/>
    </source>
</evidence>
<comment type="similarity">
    <text evidence="2">Belongs to the major facilitator superfamily. MFSD6 family.</text>
</comment>
<feature type="region of interest" description="Disordered" evidence="6">
    <location>
        <begin position="172"/>
        <end position="192"/>
    </location>
</feature>
<dbReference type="EMBL" id="JARGDH010000005">
    <property type="protein sequence ID" value="KAL0268952.1"/>
    <property type="molecule type" value="Genomic_DNA"/>
</dbReference>
<comment type="subcellular location">
    <subcellularLocation>
        <location evidence="1">Membrane</location>
        <topology evidence="1">Multi-pass membrane protein</topology>
    </subcellularLocation>
</comment>
<feature type="transmembrane region" description="Helical" evidence="7">
    <location>
        <begin position="503"/>
        <end position="521"/>
    </location>
</feature>
<comment type="caution">
    <text evidence="9">The sequence shown here is derived from an EMBL/GenBank/DDBJ whole genome shotgun (WGS) entry which is preliminary data.</text>
</comment>
<evidence type="ECO:0000256" key="1">
    <source>
        <dbReference type="ARBA" id="ARBA00004141"/>
    </source>
</evidence>
<organism evidence="9">
    <name type="scientific">Menopon gallinae</name>
    <name type="common">poultry shaft louse</name>
    <dbReference type="NCBI Taxonomy" id="328185"/>
    <lineage>
        <taxon>Eukaryota</taxon>
        <taxon>Metazoa</taxon>
        <taxon>Ecdysozoa</taxon>
        <taxon>Arthropoda</taxon>
        <taxon>Hexapoda</taxon>
        <taxon>Insecta</taxon>
        <taxon>Pterygota</taxon>
        <taxon>Neoptera</taxon>
        <taxon>Paraneoptera</taxon>
        <taxon>Psocodea</taxon>
        <taxon>Troctomorpha</taxon>
        <taxon>Phthiraptera</taxon>
        <taxon>Amblycera</taxon>
        <taxon>Menoponidae</taxon>
        <taxon>Menopon</taxon>
    </lineage>
</organism>
<feature type="domain" description="Major facilitator superfamily associated" evidence="8">
    <location>
        <begin position="8"/>
        <end position="614"/>
    </location>
</feature>
<evidence type="ECO:0000313" key="9">
    <source>
        <dbReference type="EMBL" id="KAL0268950.1"/>
    </source>
</evidence>
<feature type="transmembrane region" description="Helical" evidence="7">
    <location>
        <begin position="654"/>
        <end position="676"/>
    </location>
</feature>